<proteinExistence type="predicted"/>
<gene>
    <name evidence="8" type="ORF">FIBRA_06840</name>
</gene>
<name>J4IBH2_9APHY</name>
<keyword evidence="3" id="KW-0808">Transferase</keyword>
<dbReference type="InterPro" id="IPR013120">
    <property type="entry name" value="FAR_NAD-bd"/>
</dbReference>
<evidence type="ECO:0000256" key="4">
    <source>
        <dbReference type="ARBA" id="ARBA00023268"/>
    </source>
</evidence>
<dbReference type="RefSeq" id="XP_012183939.1">
    <property type="nucleotide sequence ID" value="XM_012328549.1"/>
</dbReference>
<keyword evidence="9" id="KW-1185">Reference proteome</keyword>
<dbReference type="Proteomes" id="UP000006352">
    <property type="component" value="Unassembled WGS sequence"/>
</dbReference>
<dbReference type="InterPro" id="IPR049552">
    <property type="entry name" value="PKS_DH_N"/>
</dbReference>
<dbReference type="Pfam" id="PF02801">
    <property type="entry name" value="Ketoacyl-synt_C"/>
    <property type="match status" value="1"/>
</dbReference>
<dbReference type="SUPFAM" id="SSF53901">
    <property type="entry name" value="Thiolase-like"/>
    <property type="match status" value="1"/>
</dbReference>
<feature type="active site" description="Proton acceptor; for dehydratase activity" evidence="5">
    <location>
        <position position="928"/>
    </location>
</feature>
<dbReference type="InterPro" id="IPR036291">
    <property type="entry name" value="NAD(P)-bd_dom_sf"/>
</dbReference>
<evidence type="ECO:0000256" key="3">
    <source>
        <dbReference type="ARBA" id="ARBA00022679"/>
    </source>
</evidence>
<dbReference type="Gene3D" id="1.10.1200.10">
    <property type="entry name" value="ACP-like"/>
    <property type="match status" value="1"/>
</dbReference>
<dbReference type="Pfam" id="PF00698">
    <property type="entry name" value="Acyl_transf_1"/>
    <property type="match status" value="1"/>
</dbReference>
<dbReference type="SUPFAM" id="SSF47336">
    <property type="entry name" value="ACP-like"/>
    <property type="match status" value="1"/>
</dbReference>
<dbReference type="Gene3D" id="3.40.366.10">
    <property type="entry name" value="Malonyl-Coenzyme A Acyl Carrier Protein, domain 2"/>
    <property type="match status" value="1"/>
</dbReference>
<dbReference type="SUPFAM" id="SSF55048">
    <property type="entry name" value="Probable ACP-binding domain of malonyl-CoA ACP transacylase"/>
    <property type="match status" value="1"/>
</dbReference>
<dbReference type="Pfam" id="PF00550">
    <property type="entry name" value="PP-binding"/>
    <property type="match status" value="1"/>
</dbReference>
<dbReference type="PANTHER" id="PTHR43775">
    <property type="entry name" value="FATTY ACID SYNTHASE"/>
    <property type="match status" value="1"/>
</dbReference>
<dbReference type="Pfam" id="PF16197">
    <property type="entry name" value="KAsynt_C_assoc"/>
    <property type="match status" value="1"/>
</dbReference>
<dbReference type="OrthoDB" id="329835at2759"/>
<dbReference type="PROSITE" id="PS52019">
    <property type="entry name" value="PKS_MFAS_DH"/>
    <property type="match status" value="1"/>
</dbReference>
<organism evidence="8 9">
    <name type="scientific">Fibroporia radiculosa</name>
    <dbReference type="NCBI Taxonomy" id="599839"/>
    <lineage>
        <taxon>Eukaryota</taxon>
        <taxon>Fungi</taxon>
        <taxon>Dikarya</taxon>
        <taxon>Basidiomycota</taxon>
        <taxon>Agaricomycotina</taxon>
        <taxon>Agaricomycetes</taxon>
        <taxon>Polyporales</taxon>
        <taxon>Fibroporiaceae</taxon>
        <taxon>Fibroporia</taxon>
    </lineage>
</organism>
<reference evidence="8 9" key="1">
    <citation type="journal article" date="2012" name="Appl. Environ. Microbiol.">
        <title>Short-read sequencing for genomic analysis of the brown rot fungus Fibroporia radiculosa.</title>
        <authorList>
            <person name="Tang J.D."/>
            <person name="Perkins A.D."/>
            <person name="Sonstegard T.S."/>
            <person name="Schroeder S.G."/>
            <person name="Burgess S.C."/>
            <person name="Diehl S.V."/>
        </authorList>
    </citation>
    <scope>NUCLEOTIDE SEQUENCE [LARGE SCALE GENOMIC DNA]</scope>
    <source>
        <strain evidence="8 9">TFFH 294</strain>
    </source>
</reference>
<dbReference type="GO" id="GO:0004312">
    <property type="term" value="F:fatty acid synthase activity"/>
    <property type="evidence" value="ECO:0007669"/>
    <property type="project" value="TreeGrafter"/>
</dbReference>
<dbReference type="Pfam" id="PF21089">
    <property type="entry name" value="PKS_DH_N"/>
    <property type="match status" value="1"/>
</dbReference>
<dbReference type="InterPro" id="IPR042104">
    <property type="entry name" value="PKS_dehydratase_sf"/>
</dbReference>
<dbReference type="GO" id="GO:0006633">
    <property type="term" value="P:fatty acid biosynthetic process"/>
    <property type="evidence" value="ECO:0007669"/>
    <property type="project" value="TreeGrafter"/>
</dbReference>
<dbReference type="InterPro" id="IPR050091">
    <property type="entry name" value="PKS_NRPS_Biosynth_Enz"/>
</dbReference>
<keyword evidence="1" id="KW-0596">Phosphopantetheine</keyword>
<dbReference type="InterPro" id="IPR016036">
    <property type="entry name" value="Malonyl_transacylase_ACP-bd"/>
</dbReference>
<dbReference type="InterPro" id="IPR013968">
    <property type="entry name" value="PKS_KR"/>
</dbReference>
<evidence type="ECO:0000259" key="7">
    <source>
        <dbReference type="PROSITE" id="PS52019"/>
    </source>
</evidence>
<dbReference type="Pfam" id="PF00109">
    <property type="entry name" value="ketoacyl-synt"/>
    <property type="match status" value="1"/>
</dbReference>
<dbReference type="InterPro" id="IPR014043">
    <property type="entry name" value="Acyl_transferase_dom"/>
</dbReference>
<dbReference type="HOGENOM" id="CLU_000022_31_0_1"/>
<feature type="domain" description="Ketosynthase family 3 (KS3)" evidence="6">
    <location>
        <begin position="6"/>
        <end position="426"/>
    </location>
</feature>
<dbReference type="InterPro" id="IPR049551">
    <property type="entry name" value="PKS_DH_C"/>
</dbReference>
<protein>
    <recommendedName>
        <fullName evidence="10">Carrier domain-containing protein</fullName>
    </recommendedName>
</protein>
<dbReference type="SUPFAM" id="SSF51735">
    <property type="entry name" value="NAD(P)-binding Rossmann-fold domains"/>
    <property type="match status" value="2"/>
</dbReference>
<dbReference type="Pfam" id="PF08659">
    <property type="entry name" value="KR"/>
    <property type="match status" value="1"/>
</dbReference>
<dbReference type="InterPro" id="IPR036736">
    <property type="entry name" value="ACP-like_sf"/>
</dbReference>
<dbReference type="SUPFAM" id="SSF52151">
    <property type="entry name" value="FabD/lysophospholipase-like"/>
    <property type="match status" value="1"/>
</dbReference>
<dbReference type="Pfam" id="PF07993">
    <property type="entry name" value="NAD_binding_4"/>
    <property type="match status" value="1"/>
</dbReference>
<keyword evidence="2" id="KW-0597">Phosphoprotein</keyword>
<dbReference type="PANTHER" id="PTHR43775:SF37">
    <property type="entry name" value="SI:DKEY-61P9.11"/>
    <property type="match status" value="1"/>
</dbReference>
<keyword evidence="4" id="KW-0511">Multifunctional enzyme</keyword>
<dbReference type="Gene3D" id="3.40.47.10">
    <property type="match status" value="1"/>
</dbReference>
<sequence>MNSSGNIPIAIVGIAAELPSGSWSKQNLDFKSFSKFLLESGEAYEKIPLERFNIEFIRGDGIGQVHTNTGAFLKDVNLFDYLEFGATAKDAHLMPVATRKLIESSFLSLLDSGIDYRGRNIGCYMSGTAHDIFSISGHLDAEAQGSFAYAPAMIANRVSYHLDLRGPSVPLDTACSSTVYATHLAIQAIRDGECEAAVVGGCQINNRFSEWLLYSRGGILSFDGKCKPFDASADGFGRGEGVVSMVLKPLSAALRDNDPIYGVILGTGVNSSGSLAPVNAPVASAQEDAMLRAFSQANRRPQDVDFIELHATGTAQGDPTEANWVGAKFKRDGEILAGSVKGNIGHTEITAFLASMCKVCSIFATGMIPPTVNLRSPNPAIKWKEYSLRVPVTPEPLSHHPASTAPLVAMTSSGIGGANGHCVVEGPPLRIYIPSTFWRCNDAAFTFTPPYLLISGGLSPRSATAVADMLTSQAPTLPNVLHSFSRMLSRRSRSMTWRAYAIAHNGVLSQFSKPSLIPKTPTPLIFVFSGQGPQHWNMGRELFKTCIPFRRTVIELDDVHRSVTGKSMIQDFSLFSEASVDDPFGSVWPIAVSLPALTILQIALFDALSELGIHPDAVIGHSAGETAVLYTSGAGSKALAVELAIARGKAMSLLEDSNGTMAALACSPYYAHEIISGAIRNQHCTKVEIGCYNAPEAVTLSGSALQIDLAVEYAKAKGIFATRLRTKIPVHSSMMELCRNEYQTLVGEVFTRSTVKQPSVNVFSTLSGEKFNACFDAQYFWENTRKPVKFTSAIQSALSEHPDATFIEIGPHPVLSSYISSISATGTAKVVCPLRRSKSAQALGEITEFLTFLGRLVSTSHIRVNFDALYGTTPSLEHSALSFPFSKREVSYKAPTFETQRQGQVRNGPLNYPQLQVNAKTHPGLADHVIKNQPIMPAAGYIEMALEFGARKLFDINFHSILSLSSERPTPVNVKLDGPFWNVSSASATEFTTVWPPTYNRLHASGHLSMTTNPEDGVHRLQLDLIRARLRQIDMKGFYEEFANFAQYGPTYRRIISWSRGRDPLGREEILVKLRGASEDLENISDYRFHPAILDAAIHILVHPAVTGVRNESNYYLPAKIGVFTMHRALDAIPFPRIVYTHATFVRWSLESLVYNVSVTDETGECICTIEELEVGLHGHSITRPKRGFQVVYRRADYGHTRSRTERVPSGLSEAGISRPFSSDNIISLESPTAIGNNAHPAHASLNVVYLSSTVIVVGFKRGEEISLQPLVSSMDPLATISLWFTATEGIDGEASLGFTRSLRREYPSWSVRHIIFSTKWTFEERVEEVRYLASVPQCEDETLVLADGSIVVPRIEQLPILRTNDEFDPDKPWRYEMSTLKHIRDPDVPDDHVLIRIIGITCRTGSAWAFVGRADDSQKLVTGITFDHPTNVVISHIGSIAEHTWSCTEGAASAPHVLAYVIAVLAIGQAAFLQPHRLRRSQIVVTHSDTDLGQRIAEIYEDIHLRVVAFPSYACTSEIQQAISRRPSVVVSATLDEPVQLKLHTLSDSTKIFLWNDPSSGIRKLLADDPWLIGDALRCAISACPRMTEAITPSTDLLPASCPAVVESDHSLFNRRKAYILVGGIGSLGLHIALWMYKNGAREIVLTSRSGLQSLAKKDEFISQRLLAYLSSLPDLTFRTEAVDALCASAMHSLVKSLGDRLGGCMILTTLYNDCTFLMQTAETFESSITSKVGVMEVVERVIDISALDFLIAMSSTVGLFGNAGQTNYACANTALSAVIRKYRNAIAFISPFITDTGFHVNISTSDPLQWARFKHLYPWGMTAAELCDYIGDSIRNLSKGSVWQYVPDFNWNLVRQCLGSSPLYDHLITENAPNPLEGEQEDQPSTLRGIVCKILDIAPNDLSADVPFTTYGLDSLSAASLSHSLRPIMTITQIQLLADMTLASLEFQFAQKRDIALTSLSDSHDTLTKEKVEEMLDMVERFATNLPSGIRQSQGQSSTPAVLITGTTGSLGAHMLSHLLQHSLYQIYALIRVDYTQGSAIQRQRNAFSTRGLNEDLLQMSNLVLVGCDFLATDLGLSEKLLSEMTQSVTHIVHLAWPINFDAQLSTFEPAIQGLRILIDFASGCKSQVKFTFASTAGIFRRTISANFPRTMPLTIIQGLPTSVSAAEVEIEDPAVAVGAGYCESKWVGERLLCIASERDLVQTTIVRVGQLTGGANGAWRTSEWIPSLVSTSVALGCLPDGSGSVSWLPVDTAARVMIEFMHSLERFFHLRHPRPVAWTDIMEHMRTFLRVPLVAYSDWFTRLDRGLPSAHNQDAIHYLKPGLRLLEFFRLPFDVGKPKPDIMSAITHDNLMENALKVSGILRDPNLPQLSGEDVEKWLNYWTTVGFLPREPTHT</sequence>
<dbReference type="Gene3D" id="3.40.50.720">
    <property type="entry name" value="NAD(P)-binding Rossmann-like Domain"/>
    <property type="match status" value="2"/>
</dbReference>
<dbReference type="SMART" id="SM00827">
    <property type="entry name" value="PKS_AT"/>
    <property type="match status" value="1"/>
</dbReference>
<dbReference type="Pfam" id="PF14765">
    <property type="entry name" value="PS-DH"/>
    <property type="match status" value="1"/>
</dbReference>
<dbReference type="InterPro" id="IPR001227">
    <property type="entry name" value="Ac_transferase_dom_sf"/>
</dbReference>
<dbReference type="EMBL" id="HE797162">
    <property type="protein sequence ID" value="CCM04656.1"/>
    <property type="molecule type" value="Genomic_DNA"/>
</dbReference>
<dbReference type="InterPro" id="IPR032821">
    <property type="entry name" value="PKS_assoc"/>
</dbReference>
<evidence type="ECO:0000313" key="8">
    <source>
        <dbReference type="EMBL" id="CCM04656.1"/>
    </source>
</evidence>
<evidence type="ECO:0008006" key="10">
    <source>
        <dbReference type="Google" id="ProtNLM"/>
    </source>
</evidence>
<dbReference type="InterPro" id="IPR009081">
    <property type="entry name" value="PP-bd_ACP"/>
</dbReference>
<dbReference type="InterPro" id="IPR049900">
    <property type="entry name" value="PKS_mFAS_DH"/>
</dbReference>
<dbReference type="SMART" id="SM00826">
    <property type="entry name" value="PKS_DH"/>
    <property type="match status" value="1"/>
</dbReference>
<dbReference type="InterPro" id="IPR016035">
    <property type="entry name" value="Acyl_Trfase/lysoPLipase"/>
</dbReference>
<dbReference type="SMART" id="SM00825">
    <property type="entry name" value="PKS_KS"/>
    <property type="match status" value="1"/>
</dbReference>
<evidence type="ECO:0000313" key="9">
    <source>
        <dbReference type="Proteomes" id="UP000006352"/>
    </source>
</evidence>
<dbReference type="InterPro" id="IPR057326">
    <property type="entry name" value="KR_dom"/>
</dbReference>
<dbReference type="SMART" id="SM00822">
    <property type="entry name" value="PKS_KR"/>
    <property type="match status" value="1"/>
</dbReference>
<feature type="region of interest" description="C-terminal hotdog fold" evidence="5">
    <location>
        <begin position="1030"/>
        <end position="1184"/>
    </location>
</feature>
<dbReference type="InterPro" id="IPR020841">
    <property type="entry name" value="PKS_Beta-ketoAc_synthase_dom"/>
</dbReference>
<dbReference type="GO" id="GO:0044550">
    <property type="term" value="P:secondary metabolite biosynthetic process"/>
    <property type="evidence" value="ECO:0007669"/>
    <property type="project" value="UniProtKB-ARBA"/>
</dbReference>
<dbReference type="InterPro" id="IPR016039">
    <property type="entry name" value="Thiolase-like"/>
</dbReference>
<evidence type="ECO:0000256" key="2">
    <source>
        <dbReference type="ARBA" id="ARBA00022553"/>
    </source>
</evidence>
<dbReference type="InterPro" id="IPR020807">
    <property type="entry name" value="PKS_DH"/>
</dbReference>
<accession>J4IBH2</accession>
<feature type="domain" description="PKS/mFAS DH" evidence="7">
    <location>
        <begin position="894"/>
        <end position="1184"/>
    </location>
</feature>
<dbReference type="InterPro" id="IPR014031">
    <property type="entry name" value="Ketoacyl_synth_C"/>
</dbReference>
<dbReference type="Gene3D" id="3.10.129.110">
    <property type="entry name" value="Polyketide synthase dehydratase"/>
    <property type="match status" value="1"/>
</dbReference>
<dbReference type="GeneID" id="24099567"/>
<evidence type="ECO:0000256" key="1">
    <source>
        <dbReference type="ARBA" id="ARBA00022450"/>
    </source>
</evidence>
<feature type="active site" description="Proton donor; for dehydratase activity" evidence="5">
    <location>
        <position position="1095"/>
    </location>
</feature>
<dbReference type="STRING" id="599839.J4IBH2"/>
<dbReference type="InParanoid" id="J4IBH2"/>
<feature type="region of interest" description="N-terminal hotdog fold" evidence="5">
    <location>
        <begin position="894"/>
        <end position="1015"/>
    </location>
</feature>
<evidence type="ECO:0000256" key="5">
    <source>
        <dbReference type="PROSITE-ProRule" id="PRU01363"/>
    </source>
</evidence>
<dbReference type="CDD" id="cd00833">
    <property type="entry name" value="PKS"/>
    <property type="match status" value="1"/>
</dbReference>
<dbReference type="PROSITE" id="PS52004">
    <property type="entry name" value="KS3_2"/>
    <property type="match status" value="1"/>
</dbReference>
<evidence type="ECO:0000259" key="6">
    <source>
        <dbReference type="PROSITE" id="PS52004"/>
    </source>
</evidence>
<dbReference type="InterPro" id="IPR014030">
    <property type="entry name" value="Ketoacyl_synth_N"/>
</dbReference>